<feature type="domain" description="Glycoside hydrolase family 20 catalytic" evidence="8">
    <location>
        <begin position="160"/>
        <end position="477"/>
    </location>
</feature>
<accession>A0A1G9HVB7</accession>
<dbReference type="InterPro" id="IPR017853">
    <property type="entry name" value="GH"/>
</dbReference>
<evidence type="ECO:0000256" key="2">
    <source>
        <dbReference type="ARBA" id="ARBA00006285"/>
    </source>
</evidence>
<feature type="chain" id="PRO_5011540844" description="beta-N-acetylhexosaminidase" evidence="7">
    <location>
        <begin position="21"/>
        <end position="688"/>
    </location>
</feature>
<dbReference type="InterPro" id="IPR025705">
    <property type="entry name" value="Beta_hexosaminidase_sua/sub"/>
</dbReference>
<dbReference type="GO" id="GO:0016020">
    <property type="term" value="C:membrane"/>
    <property type="evidence" value="ECO:0007669"/>
    <property type="project" value="TreeGrafter"/>
</dbReference>
<dbReference type="PANTHER" id="PTHR22600">
    <property type="entry name" value="BETA-HEXOSAMINIDASE"/>
    <property type="match status" value="1"/>
</dbReference>
<gene>
    <name evidence="10" type="ORF">SAMN04488090_0217</name>
</gene>
<dbReference type="Pfam" id="PF00728">
    <property type="entry name" value="Glyco_hydro_20"/>
    <property type="match status" value="1"/>
</dbReference>
<dbReference type="STRING" id="563176.SAMN04488090_0217"/>
<dbReference type="AlphaFoldDB" id="A0A1G9HVB7"/>
<dbReference type="RefSeq" id="WP_093196639.1">
    <property type="nucleotide sequence ID" value="NZ_FNGS01000001.1"/>
</dbReference>
<name>A0A1G9HVB7_9BACT</name>
<comment type="similarity">
    <text evidence="2">Belongs to the glycosyl hydrolase 20 family.</text>
</comment>
<dbReference type="SUPFAM" id="SSF55545">
    <property type="entry name" value="beta-N-acetylhexosaminidase-like domain"/>
    <property type="match status" value="1"/>
</dbReference>
<dbReference type="OrthoDB" id="9763537at2"/>
<evidence type="ECO:0000256" key="5">
    <source>
        <dbReference type="ARBA" id="ARBA00023295"/>
    </source>
</evidence>
<evidence type="ECO:0000256" key="6">
    <source>
        <dbReference type="PIRSR" id="PIRSR625705-1"/>
    </source>
</evidence>
<evidence type="ECO:0000313" key="11">
    <source>
        <dbReference type="Proteomes" id="UP000198901"/>
    </source>
</evidence>
<dbReference type="SUPFAM" id="SSF51445">
    <property type="entry name" value="(Trans)glycosidases"/>
    <property type="match status" value="1"/>
</dbReference>
<evidence type="ECO:0000256" key="3">
    <source>
        <dbReference type="ARBA" id="ARBA00012663"/>
    </source>
</evidence>
<dbReference type="EMBL" id="FNGS01000001">
    <property type="protein sequence ID" value="SDL16765.1"/>
    <property type="molecule type" value="Genomic_DNA"/>
</dbReference>
<organism evidence="10 11">
    <name type="scientific">Siphonobacter aquaeclarae</name>
    <dbReference type="NCBI Taxonomy" id="563176"/>
    <lineage>
        <taxon>Bacteria</taxon>
        <taxon>Pseudomonadati</taxon>
        <taxon>Bacteroidota</taxon>
        <taxon>Cytophagia</taxon>
        <taxon>Cytophagales</taxon>
        <taxon>Cytophagaceae</taxon>
        <taxon>Siphonobacter</taxon>
    </lineage>
</organism>
<keyword evidence="11" id="KW-1185">Reference proteome</keyword>
<evidence type="ECO:0000259" key="8">
    <source>
        <dbReference type="Pfam" id="PF00728"/>
    </source>
</evidence>
<keyword evidence="5" id="KW-0326">Glycosidase</keyword>
<sequence length="688" mass="76359">MQRLLLFLLAAAAGSGPSFAQTTHSLLPVPKTVRLQEGQLRLRADFRIGVSAPAGDSLLFRAVNRTRATLNRRTGLYFEQETIAPGDTAGLFRVIVTQKQVALPGADEGYHLVISPSGAKLQATTTTGALRGLQTVLQLVQQDSAGYYLPSAVIDDAPRFAWRGLMLDVARHFLPLEALRRNIDAMAVVKLNVLHLHLSDDEGFRVQSKRFPELQRKGSLGQFYTQTEIRELVRYAADRGIVIVPEFDMPGHTTAMLAAYPALASAPGPYQPGPRFRRGDKPLSLPAIMQMIQTTPTPAIDPSHEATYAFLDSFFGEMAGLFPSPWMHIGADENNGVSWKNNPAIVRFMQQQKLADTHALQAYFVRRVHAILRKHNRKTVGWEELAGGPKDLIVQAWSDTAYFHKAVRNNSSILVSKGFYLDLFYPAHAHYRNDLLDASPLVMGGEAALWSEIVDAGNQETRTWPRTGAIAERLWSPATQTDLDDLYRRLFRLSTQLDDLGIDHIGQYERSLRRLAGADAGTLRNLTDILTPVKGYRKLFARLSLPERYTVQSAPLTAVSDIVFVDSEVKRNFRQLVSNWLSTKKNEEAIRIQLLRWKTLAANIRPIPGLEPAIQAHAQRLEAIAGVALEALERRKAGTLTPEWVAQQRPLFAAAGKADGSLELSIVKETEALISGELAPEPTSYPMF</sequence>
<dbReference type="GO" id="GO:0004563">
    <property type="term" value="F:beta-N-acetylhexosaminidase activity"/>
    <property type="evidence" value="ECO:0007669"/>
    <property type="project" value="UniProtKB-EC"/>
</dbReference>
<dbReference type="GO" id="GO:0030203">
    <property type="term" value="P:glycosaminoglycan metabolic process"/>
    <property type="evidence" value="ECO:0007669"/>
    <property type="project" value="TreeGrafter"/>
</dbReference>
<feature type="domain" description="Beta-hexosaminidase bacterial type N-terminal" evidence="9">
    <location>
        <begin position="24"/>
        <end position="157"/>
    </location>
</feature>
<dbReference type="PANTHER" id="PTHR22600:SF57">
    <property type="entry name" value="BETA-N-ACETYLHEXOSAMINIDASE"/>
    <property type="match status" value="1"/>
</dbReference>
<evidence type="ECO:0000256" key="4">
    <source>
        <dbReference type="ARBA" id="ARBA00022801"/>
    </source>
</evidence>
<dbReference type="Gene3D" id="3.20.20.80">
    <property type="entry name" value="Glycosidases"/>
    <property type="match status" value="1"/>
</dbReference>
<dbReference type="Pfam" id="PF02838">
    <property type="entry name" value="Glyco_hydro_20b"/>
    <property type="match status" value="1"/>
</dbReference>
<dbReference type="PRINTS" id="PR00738">
    <property type="entry name" value="GLHYDRLASE20"/>
</dbReference>
<dbReference type="InterPro" id="IPR015883">
    <property type="entry name" value="Glyco_hydro_20_cat"/>
</dbReference>
<evidence type="ECO:0000256" key="7">
    <source>
        <dbReference type="SAM" id="SignalP"/>
    </source>
</evidence>
<protein>
    <recommendedName>
        <fullName evidence="3">beta-N-acetylhexosaminidase</fullName>
        <ecNumber evidence="3">3.2.1.52</ecNumber>
    </recommendedName>
</protein>
<dbReference type="EC" id="3.2.1.52" evidence="3"/>
<feature type="signal peptide" evidence="7">
    <location>
        <begin position="1"/>
        <end position="20"/>
    </location>
</feature>
<evidence type="ECO:0000313" key="10">
    <source>
        <dbReference type="EMBL" id="SDL16765.1"/>
    </source>
</evidence>
<dbReference type="InterPro" id="IPR029018">
    <property type="entry name" value="Hex-like_dom2"/>
</dbReference>
<dbReference type="Gene3D" id="3.30.379.10">
    <property type="entry name" value="Chitobiase/beta-hexosaminidase domain 2-like"/>
    <property type="match status" value="1"/>
</dbReference>
<proteinExistence type="inferred from homology"/>
<reference evidence="10 11" key="1">
    <citation type="submission" date="2016-10" db="EMBL/GenBank/DDBJ databases">
        <authorList>
            <person name="de Groot N.N."/>
        </authorList>
    </citation>
    <scope>NUCLEOTIDE SEQUENCE [LARGE SCALE GENOMIC DNA]</scope>
    <source>
        <strain evidence="10 11">DSM 21668</strain>
    </source>
</reference>
<feature type="active site" description="Proton donor" evidence="6">
    <location>
        <position position="333"/>
    </location>
</feature>
<dbReference type="InterPro" id="IPR015882">
    <property type="entry name" value="HEX_bac_N"/>
</dbReference>
<comment type="catalytic activity">
    <reaction evidence="1">
        <text>Hydrolysis of terminal non-reducing N-acetyl-D-hexosamine residues in N-acetyl-beta-D-hexosaminides.</text>
        <dbReference type="EC" id="3.2.1.52"/>
    </reaction>
</comment>
<keyword evidence="7" id="KW-0732">Signal</keyword>
<evidence type="ECO:0000259" key="9">
    <source>
        <dbReference type="Pfam" id="PF02838"/>
    </source>
</evidence>
<keyword evidence="4" id="KW-0378">Hydrolase</keyword>
<dbReference type="GO" id="GO:0005975">
    <property type="term" value="P:carbohydrate metabolic process"/>
    <property type="evidence" value="ECO:0007669"/>
    <property type="project" value="InterPro"/>
</dbReference>
<dbReference type="Proteomes" id="UP000198901">
    <property type="component" value="Unassembled WGS sequence"/>
</dbReference>
<evidence type="ECO:0000256" key="1">
    <source>
        <dbReference type="ARBA" id="ARBA00001231"/>
    </source>
</evidence>